<sequence>MQKLSIIITLILLLSFLSYSLHIISEENKCTSVRAFQSICR</sequence>
<gene>
    <name evidence="1" type="ORF">VAMP_33n23</name>
</gene>
<reference evidence="1 2" key="1">
    <citation type="journal article" date="2021" name="Nat. Commun.">
        <title>Reductive evolution and unique predatory mode in the CPR bacterium Vampirococcus lugosii.</title>
        <authorList>
            <person name="Moreira D."/>
            <person name="Zivanovic Y."/>
            <person name="Lopez-Archilla A.I."/>
            <person name="Iniesto M."/>
            <person name="Lopez-Garcia P."/>
        </authorList>
    </citation>
    <scope>NUCLEOTIDE SEQUENCE [LARGE SCALE GENOMIC DNA]</scope>
    <source>
        <strain evidence="1">Chiprana</strain>
    </source>
</reference>
<dbReference type="Proteomes" id="UP000680365">
    <property type="component" value="Unassembled WGS sequence"/>
</dbReference>
<comment type="caution">
    <text evidence="1">The sequence shown here is derived from an EMBL/GenBank/DDBJ whole genome shotgun (WGS) entry which is preliminary data.</text>
</comment>
<organism evidence="1 2">
    <name type="scientific">Candidatus Vampirococcus lugosii</name>
    <dbReference type="NCBI Taxonomy" id="2789015"/>
    <lineage>
        <taxon>Bacteria</taxon>
        <taxon>Candidatus Absconditibacteriota</taxon>
        <taxon>Vampirococcus</taxon>
    </lineage>
</organism>
<name>A0ABS5QKY2_9BACT</name>
<dbReference type="RefSeq" id="WP_275052387.1">
    <property type="nucleotide sequence ID" value="NZ_JAEDAM010000019.1"/>
</dbReference>
<evidence type="ECO:0000313" key="2">
    <source>
        <dbReference type="Proteomes" id="UP000680365"/>
    </source>
</evidence>
<accession>A0ABS5QKY2</accession>
<protein>
    <submittedName>
        <fullName evidence="1">Uncharacterized protein</fullName>
    </submittedName>
</protein>
<proteinExistence type="predicted"/>
<keyword evidence="2" id="KW-1185">Reference proteome</keyword>
<dbReference type="EMBL" id="JAEDAM010000019">
    <property type="protein sequence ID" value="MBS8121856.1"/>
    <property type="molecule type" value="Genomic_DNA"/>
</dbReference>
<evidence type="ECO:0000313" key="1">
    <source>
        <dbReference type="EMBL" id="MBS8121856.1"/>
    </source>
</evidence>